<dbReference type="InterPro" id="IPR032675">
    <property type="entry name" value="LRR_dom_sf"/>
</dbReference>
<dbReference type="Proteomes" id="UP000038830">
    <property type="component" value="Unassembled WGS sequence"/>
</dbReference>
<evidence type="ECO:0000313" key="3">
    <source>
        <dbReference type="EMBL" id="ODV73232.1"/>
    </source>
</evidence>
<protein>
    <recommendedName>
        <fullName evidence="1">F-box domain-containing protein</fullName>
    </recommendedName>
</protein>
<dbReference type="RefSeq" id="XP_020070271.1">
    <property type="nucleotide sequence ID" value="XM_020215093.1"/>
</dbReference>
<reference evidence="3 5" key="3">
    <citation type="journal article" date="2016" name="Proc. Natl. Acad. Sci. U.S.A.">
        <title>Comparative genomics of biotechnologically important yeasts.</title>
        <authorList>
            <person name="Riley R."/>
            <person name="Haridas S."/>
            <person name="Wolfe K.H."/>
            <person name="Lopes M.R."/>
            <person name="Hittinger C.T."/>
            <person name="Goeker M."/>
            <person name="Salamov A.A."/>
            <person name="Wisecaver J.H."/>
            <person name="Long T.M."/>
            <person name="Calvey C.H."/>
            <person name="Aerts A.L."/>
            <person name="Barry K.W."/>
            <person name="Choi C."/>
            <person name="Clum A."/>
            <person name="Coughlan A.Y."/>
            <person name="Deshpande S."/>
            <person name="Douglass A.P."/>
            <person name="Hanson S.J."/>
            <person name="Klenk H.-P."/>
            <person name="LaButti K.M."/>
            <person name="Lapidus A."/>
            <person name="Lindquist E.A."/>
            <person name="Lipzen A.M."/>
            <person name="Meier-Kolthoff J.P."/>
            <person name="Ohm R.A."/>
            <person name="Otillar R.P."/>
            <person name="Pangilinan J.L."/>
            <person name="Peng Y."/>
            <person name="Rokas A."/>
            <person name="Rosa C.A."/>
            <person name="Scheuner C."/>
            <person name="Sibirny A.A."/>
            <person name="Slot J.C."/>
            <person name="Stielow J.B."/>
            <person name="Sun H."/>
            <person name="Kurtzman C.P."/>
            <person name="Blackwell M."/>
            <person name="Grigoriev I.V."/>
            <person name="Jeffries T.W."/>
        </authorList>
    </citation>
    <scope>NUCLEOTIDE SEQUENCE [LARGE SCALE GENOMIC DNA]</scope>
    <source>
        <strain evidence="5">ATCC 18201 / CBS 1600 / BCRC 20928 / JCM 3617 / NBRC 0987 / NRRL Y-1542</strain>
        <strain evidence="3">NRRL Y-1542</strain>
    </source>
</reference>
<evidence type="ECO:0000313" key="2">
    <source>
        <dbReference type="EMBL" id="CEP24436.1"/>
    </source>
</evidence>
<keyword evidence="5" id="KW-1185">Reference proteome</keyword>
<dbReference type="SUPFAM" id="SSF52047">
    <property type="entry name" value="RNI-like"/>
    <property type="match status" value="1"/>
</dbReference>
<dbReference type="AlphaFoldDB" id="A0A0H5C873"/>
<evidence type="ECO:0000313" key="5">
    <source>
        <dbReference type="Proteomes" id="UP000094389"/>
    </source>
</evidence>
<organism evidence="2 4">
    <name type="scientific">Cyberlindnera jadinii (strain ATCC 18201 / CBS 1600 / BCRC 20928 / JCM 3617 / NBRC 0987 / NRRL Y-1542)</name>
    <name type="common">Torula yeast</name>
    <name type="synonym">Candida utilis</name>
    <dbReference type="NCBI Taxonomy" id="983966"/>
    <lineage>
        <taxon>Eukaryota</taxon>
        <taxon>Fungi</taxon>
        <taxon>Dikarya</taxon>
        <taxon>Ascomycota</taxon>
        <taxon>Saccharomycotina</taxon>
        <taxon>Saccharomycetes</taxon>
        <taxon>Phaffomycetales</taxon>
        <taxon>Phaffomycetaceae</taxon>
        <taxon>Cyberlindnera</taxon>
    </lineage>
</organism>
<feature type="domain" description="F-box" evidence="1">
    <location>
        <begin position="1"/>
        <end position="39"/>
    </location>
</feature>
<reference evidence="4" key="2">
    <citation type="journal article" date="2015" name="J. Biotechnol.">
        <title>The structure of the Cyberlindnera jadinii genome and its relation to Candida utilis analyzed by the occurrence of single nucleotide polymorphisms.</title>
        <authorList>
            <person name="Rupp O."/>
            <person name="Brinkrolf K."/>
            <person name="Buerth C."/>
            <person name="Kunigo M."/>
            <person name="Schneider J."/>
            <person name="Jaenicke S."/>
            <person name="Goesmann A."/>
            <person name="Puehler A."/>
            <person name="Jaeger K.-E."/>
            <person name="Ernst J.F."/>
        </authorList>
    </citation>
    <scope>NUCLEOTIDE SEQUENCE [LARGE SCALE GENOMIC DNA]</scope>
    <source>
        <strain evidence="4">ATCC 18201 / CBS 1600 / BCRC 20928 / JCM 3617 / NBRC 0987 / NRRL Y-1542</strain>
    </source>
</reference>
<gene>
    <name evidence="2" type="ORF">BN1211_5259</name>
    <name evidence="3" type="ORF">CYBJADRAFT_167832</name>
</gene>
<dbReference type="GeneID" id="30989489"/>
<dbReference type="Gene3D" id="3.80.10.10">
    <property type="entry name" value="Ribonuclease Inhibitor"/>
    <property type="match status" value="2"/>
</dbReference>
<evidence type="ECO:0000313" key="4">
    <source>
        <dbReference type="Proteomes" id="UP000038830"/>
    </source>
</evidence>
<accession>A0A1E4S188</accession>
<evidence type="ECO:0000259" key="1">
    <source>
        <dbReference type="PROSITE" id="PS50181"/>
    </source>
</evidence>
<dbReference type="EMBL" id="KV453931">
    <property type="protein sequence ID" value="ODV73232.1"/>
    <property type="molecule type" value="Genomic_DNA"/>
</dbReference>
<dbReference type="EMBL" id="CDQK01000006">
    <property type="protein sequence ID" value="CEP24436.1"/>
    <property type="molecule type" value="Genomic_DNA"/>
</dbReference>
<dbReference type="Proteomes" id="UP000094389">
    <property type="component" value="Unassembled WGS sequence"/>
</dbReference>
<sequence length="628" mass="71853">MLHRLPVEVNQQILQYLAGADVNSLLSIRQIKEKLRDIILLVEADHGLRFQIEDQPSETFPAIVQRCKWSDMVKENFEKFKNFAYVVILAGDIRNLKGLSTLVQLQKGGPKLFYYFTDKPIMGVIFDRTTLKSLGYKDTSTHQYCFSNVTAMTVKSISYPSTAFQFPALKSLTLERTSFLPESLNFPGLLSLSLIYCESIDESSRWNLPSLNKLYVHGNFRTINDSIDYRNTTITKLELHSISDLESWSNICNKSIKSINAGFVRIELHNIRFESLKRLKLRSYTLQVSLLNVPELEQFTFERYKRYDFGEDVLTSIQAPKLTHFKCTCGNFSRWEDINTPSLTNATIVDSAGPDSDVASDFLTNVENLRVTSCDWWKYTPNVKHMEVFGDKANTQWYWYTFPLLKTLRVSPPPDCTDAFKSFSLPNAPSLKHIELVNLSTYDFLSTLGAFIELESLAILRQYNGPKMDKPPIDFEKVNLPQLNKLVCQLACSQSVTIIDCVFPKLETLELSGSETIRSDVVRAFKIQMEAPILQRLVIQDLRSHEVVEVTNFPELTQLIVTGCQDLKSVILENVSRVKTLQIAPYGYSYYNTNNKINVYHDGSLPRGLIDSKEDFINEGVNFIRDHT</sequence>
<accession>A0A0H5C873</accession>
<reference evidence="2" key="1">
    <citation type="submission" date="2014-12" db="EMBL/GenBank/DDBJ databases">
        <authorList>
            <person name="Jaenicke S."/>
        </authorList>
    </citation>
    <scope>NUCLEOTIDE SEQUENCE [LARGE SCALE GENOMIC DNA]</scope>
    <source>
        <strain evidence="2">CBS1600</strain>
    </source>
</reference>
<dbReference type="SUPFAM" id="SSF52058">
    <property type="entry name" value="L domain-like"/>
    <property type="match status" value="1"/>
</dbReference>
<dbReference type="PANTHER" id="PTHR47186">
    <property type="entry name" value="LEUCINE-RICH REPEAT-CONTAINING PROTEIN 57"/>
    <property type="match status" value="1"/>
</dbReference>
<dbReference type="PROSITE" id="PS50181">
    <property type="entry name" value="FBOX"/>
    <property type="match status" value="1"/>
</dbReference>
<proteinExistence type="predicted"/>
<dbReference type="InterPro" id="IPR001810">
    <property type="entry name" value="F-box_dom"/>
</dbReference>
<name>A0A0H5C873_CYBJN</name>